<sequence>MVPVSVFYGGSEENWARERGRVEKIGVGAKDSEISLSKEDECVPPGAEGDSIFQSQSQSTREKAAEKNEGENREDRSAGCYGESRKETVLQPGPIPLLVGLRGLQYETVFRQRDGLS</sequence>
<dbReference type="AlphaFoldDB" id="A0AA40KHK1"/>
<gene>
    <name evidence="2" type="ORF">K0M31_012214</name>
</gene>
<dbReference type="EMBL" id="JAHYIQ010000030">
    <property type="protein sequence ID" value="KAK1120608.1"/>
    <property type="molecule type" value="Genomic_DNA"/>
</dbReference>
<evidence type="ECO:0000313" key="2">
    <source>
        <dbReference type="EMBL" id="KAK1120608.1"/>
    </source>
</evidence>
<proteinExistence type="predicted"/>
<evidence type="ECO:0000256" key="1">
    <source>
        <dbReference type="SAM" id="MobiDB-lite"/>
    </source>
</evidence>
<comment type="caution">
    <text evidence="2">The sequence shown here is derived from an EMBL/GenBank/DDBJ whole genome shotgun (WGS) entry which is preliminary data.</text>
</comment>
<accession>A0AA40KHK1</accession>
<organism evidence="2 3">
    <name type="scientific">Melipona bicolor</name>
    <dbReference type="NCBI Taxonomy" id="60889"/>
    <lineage>
        <taxon>Eukaryota</taxon>
        <taxon>Metazoa</taxon>
        <taxon>Ecdysozoa</taxon>
        <taxon>Arthropoda</taxon>
        <taxon>Hexapoda</taxon>
        <taxon>Insecta</taxon>
        <taxon>Pterygota</taxon>
        <taxon>Neoptera</taxon>
        <taxon>Endopterygota</taxon>
        <taxon>Hymenoptera</taxon>
        <taxon>Apocrita</taxon>
        <taxon>Aculeata</taxon>
        <taxon>Apoidea</taxon>
        <taxon>Anthophila</taxon>
        <taxon>Apidae</taxon>
        <taxon>Melipona</taxon>
    </lineage>
</organism>
<dbReference type="Proteomes" id="UP001177670">
    <property type="component" value="Unassembled WGS sequence"/>
</dbReference>
<keyword evidence="3" id="KW-1185">Reference proteome</keyword>
<name>A0AA40KHK1_9HYME</name>
<evidence type="ECO:0000313" key="3">
    <source>
        <dbReference type="Proteomes" id="UP001177670"/>
    </source>
</evidence>
<feature type="compositionally biased region" description="Basic and acidic residues" evidence="1">
    <location>
        <begin position="60"/>
        <end position="87"/>
    </location>
</feature>
<reference evidence="2" key="1">
    <citation type="submission" date="2021-10" db="EMBL/GenBank/DDBJ databases">
        <title>Melipona bicolor Genome sequencing and assembly.</title>
        <authorList>
            <person name="Araujo N.S."/>
            <person name="Arias M.C."/>
        </authorList>
    </citation>
    <scope>NUCLEOTIDE SEQUENCE</scope>
    <source>
        <strain evidence="2">USP_2M_L1-L4_2017</strain>
        <tissue evidence="2">Whole body</tissue>
    </source>
</reference>
<feature type="region of interest" description="Disordered" evidence="1">
    <location>
        <begin position="36"/>
        <end position="87"/>
    </location>
</feature>
<protein>
    <submittedName>
        <fullName evidence="2">Uncharacterized protein</fullName>
    </submittedName>
</protein>